<organism evidence="1 2">
    <name type="scientific">Anaeramoeba ignava</name>
    <name type="common">Anaerobic marine amoeba</name>
    <dbReference type="NCBI Taxonomy" id="1746090"/>
    <lineage>
        <taxon>Eukaryota</taxon>
        <taxon>Metamonada</taxon>
        <taxon>Anaeramoebidae</taxon>
        <taxon>Anaeramoeba</taxon>
    </lineage>
</organism>
<accession>A0A9Q0RAL6</accession>
<sequence length="114" mass="13498">MENNLQKKQIVSNLQKNGILDEIKAEMSFKIAEIYLGNSSKNIKMWNQNKTQCLWIIRDFLEKNSLLKTMKILDLEAQLQSFLLTEEKSEEKSDLEKIINQINQINENDEFFEK</sequence>
<protein>
    <submittedName>
        <fullName evidence="1">Uncharacterized protein</fullName>
    </submittedName>
</protein>
<reference evidence="1" key="1">
    <citation type="submission" date="2022-10" db="EMBL/GenBank/DDBJ databases">
        <title>Novel sulphate-reducing endosymbionts in the free-living metamonad Anaeramoeba.</title>
        <authorList>
            <person name="Jerlstrom-Hultqvist J."/>
            <person name="Cepicka I."/>
            <person name="Gallot-Lavallee L."/>
            <person name="Salas-Leiva D."/>
            <person name="Curtis B.A."/>
            <person name="Zahonova K."/>
            <person name="Pipaliya S."/>
            <person name="Dacks J."/>
            <person name="Roger A.J."/>
        </authorList>
    </citation>
    <scope>NUCLEOTIDE SEQUENCE</scope>
    <source>
        <strain evidence="1">BMAN</strain>
    </source>
</reference>
<comment type="caution">
    <text evidence="1">The sequence shown here is derived from an EMBL/GenBank/DDBJ whole genome shotgun (WGS) entry which is preliminary data.</text>
</comment>
<evidence type="ECO:0000313" key="2">
    <source>
        <dbReference type="Proteomes" id="UP001149090"/>
    </source>
</evidence>
<dbReference type="InterPro" id="IPR027434">
    <property type="entry name" value="Homing_endonucl"/>
</dbReference>
<name>A0A9Q0RAL6_ANAIG</name>
<dbReference type="SUPFAM" id="SSF55608">
    <property type="entry name" value="Homing endonucleases"/>
    <property type="match status" value="1"/>
</dbReference>
<proteinExistence type="predicted"/>
<dbReference type="AlphaFoldDB" id="A0A9Q0RAL6"/>
<dbReference type="Proteomes" id="UP001149090">
    <property type="component" value="Unassembled WGS sequence"/>
</dbReference>
<gene>
    <name evidence="1" type="ORF">M0811_08878</name>
</gene>
<evidence type="ECO:0000313" key="1">
    <source>
        <dbReference type="EMBL" id="KAJ5073196.1"/>
    </source>
</evidence>
<keyword evidence="2" id="KW-1185">Reference proteome</keyword>
<dbReference type="EMBL" id="JAPDFW010000076">
    <property type="protein sequence ID" value="KAJ5073196.1"/>
    <property type="molecule type" value="Genomic_DNA"/>
</dbReference>